<dbReference type="InterPro" id="IPR047135">
    <property type="entry name" value="YsiQ"/>
</dbReference>
<evidence type="ECO:0000256" key="4">
    <source>
        <dbReference type="ARBA" id="ARBA00022692"/>
    </source>
</evidence>
<evidence type="ECO:0000313" key="9">
    <source>
        <dbReference type="Proteomes" id="UP000048908"/>
    </source>
</evidence>
<dbReference type="NCBIfam" id="TIGR00797">
    <property type="entry name" value="matE"/>
    <property type="match status" value="1"/>
</dbReference>
<dbReference type="GO" id="GO:0042910">
    <property type="term" value="F:xenobiotic transmembrane transporter activity"/>
    <property type="evidence" value="ECO:0007669"/>
    <property type="project" value="InterPro"/>
</dbReference>
<dbReference type="InterPro" id="IPR002528">
    <property type="entry name" value="MATE_fam"/>
</dbReference>
<proteinExistence type="predicted"/>
<dbReference type="InterPro" id="IPR048279">
    <property type="entry name" value="MdtK-like"/>
</dbReference>
<sequence length="481" mass="50332">MTAHVIDDAGAIRAEWQDGRGRLLRDGAARAHAWPFVRAFLWTALPITAQALMASSRTVFDVFMTSSLGFEEVAVVGYGSRIVFILILLVLGICNGAGVVVAQFYGGGSEARARDAIGTTVLVSVAISILGFGLVLALSGPLAAWSSDDPAIQDLALDYLIPAAAMVLPYSVAFAIAVGLRSVGRPGLATGAAVIGLVANVVLNYALIFGNLGAPALGVTGAAYASVLSFAIEAVVVAACALIFFDRRLFSPARFRAYLNADTIRKVLRVGLPIAIGSVIWAVGIFMYSVITAQAGSQALAVLALVTPIESMAIAVMIGLSSTTNVIVGQALGRGDFRCATVDAISLVIWTVAAAVLMGAALWLSKPALLWLYAGAGASVLAVADDVFDVLACVLVIRAINVTLVVGVLRAGADTISPIVMDVSAQWLVAIPLTAAAVVWLGLPFPWVFLAINAEEMARLVMATWRVTRFPWLRRIRPEVA</sequence>
<name>A0A0M6XVM2_9RHOB</name>
<dbReference type="GO" id="GO:0005886">
    <property type="term" value="C:plasma membrane"/>
    <property type="evidence" value="ECO:0007669"/>
    <property type="project" value="UniProtKB-SubCell"/>
</dbReference>
<feature type="transmembrane region" description="Helical" evidence="7">
    <location>
        <begin position="425"/>
        <end position="452"/>
    </location>
</feature>
<dbReference type="STRING" id="282197.SAMN04488517_11017"/>
<evidence type="ECO:0000256" key="7">
    <source>
        <dbReference type="SAM" id="Phobius"/>
    </source>
</evidence>
<feature type="transmembrane region" description="Helical" evidence="7">
    <location>
        <begin position="222"/>
        <end position="246"/>
    </location>
</feature>
<keyword evidence="5 7" id="KW-1133">Transmembrane helix</keyword>
<dbReference type="PANTHER" id="PTHR42925">
    <property type="entry name" value="MULTIDRUG AND TOXIN EFFLUX PROTEIN MATE FAMILY"/>
    <property type="match status" value="1"/>
</dbReference>
<organism evidence="8 9">
    <name type="scientific">Jannaschia rubra</name>
    <dbReference type="NCBI Taxonomy" id="282197"/>
    <lineage>
        <taxon>Bacteria</taxon>
        <taxon>Pseudomonadati</taxon>
        <taxon>Pseudomonadota</taxon>
        <taxon>Alphaproteobacteria</taxon>
        <taxon>Rhodobacterales</taxon>
        <taxon>Roseobacteraceae</taxon>
        <taxon>Jannaschia</taxon>
    </lineage>
</organism>
<feature type="transmembrane region" description="Helical" evidence="7">
    <location>
        <begin position="395"/>
        <end position="413"/>
    </location>
</feature>
<dbReference type="Proteomes" id="UP000048908">
    <property type="component" value="Unassembled WGS sequence"/>
</dbReference>
<dbReference type="PIRSF" id="PIRSF006603">
    <property type="entry name" value="DinF"/>
    <property type="match status" value="1"/>
</dbReference>
<evidence type="ECO:0000256" key="5">
    <source>
        <dbReference type="ARBA" id="ARBA00022989"/>
    </source>
</evidence>
<feature type="transmembrane region" description="Helical" evidence="7">
    <location>
        <begin position="370"/>
        <end position="388"/>
    </location>
</feature>
<feature type="transmembrane region" description="Helical" evidence="7">
    <location>
        <begin position="80"/>
        <end position="105"/>
    </location>
</feature>
<gene>
    <name evidence="8" type="primary">mdtK_2</name>
    <name evidence="8" type="ORF">JAN5088_03634</name>
</gene>
<keyword evidence="6 7" id="KW-0472">Membrane</keyword>
<evidence type="ECO:0000256" key="2">
    <source>
        <dbReference type="ARBA" id="ARBA00022448"/>
    </source>
</evidence>
<feature type="transmembrane region" description="Helical" evidence="7">
    <location>
        <begin position="187"/>
        <end position="210"/>
    </location>
</feature>
<keyword evidence="9" id="KW-1185">Reference proteome</keyword>
<reference evidence="8 9" key="1">
    <citation type="submission" date="2015-07" db="EMBL/GenBank/DDBJ databases">
        <authorList>
            <person name="Noorani M."/>
        </authorList>
    </citation>
    <scope>NUCLEOTIDE SEQUENCE [LARGE SCALE GENOMIC DNA]</scope>
    <source>
        <strain evidence="8 9">CECT 5088</strain>
    </source>
</reference>
<dbReference type="OrthoDB" id="9780160at2"/>
<dbReference type="Pfam" id="PF01554">
    <property type="entry name" value="MatE"/>
    <property type="match status" value="2"/>
</dbReference>
<dbReference type="AlphaFoldDB" id="A0A0M6XVM2"/>
<keyword evidence="2" id="KW-0813">Transport</keyword>
<dbReference type="PANTHER" id="PTHR42925:SF2">
    <property type="entry name" value="NA+ DRIVEN MULTIDRUG EFFLUX PUMP"/>
    <property type="match status" value="1"/>
</dbReference>
<keyword evidence="3" id="KW-1003">Cell membrane</keyword>
<dbReference type="RefSeq" id="WP_055684199.1">
    <property type="nucleotide sequence ID" value="NZ_CXPG01000027.1"/>
</dbReference>
<evidence type="ECO:0000256" key="6">
    <source>
        <dbReference type="ARBA" id="ARBA00023136"/>
    </source>
</evidence>
<dbReference type="GO" id="GO:0015297">
    <property type="term" value="F:antiporter activity"/>
    <property type="evidence" value="ECO:0007669"/>
    <property type="project" value="InterPro"/>
</dbReference>
<accession>A0A0M6XVM2</accession>
<dbReference type="EMBL" id="CXPG01000027">
    <property type="protein sequence ID" value="CTQ34838.1"/>
    <property type="molecule type" value="Genomic_DNA"/>
</dbReference>
<feature type="transmembrane region" description="Helical" evidence="7">
    <location>
        <begin position="117"/>
        <end position="139"/>
    </location>
</feature>
<feature type="transmembrane region" description="Helical" evidence="7">
    <location>
        <begin position="159"/>
        <end position="180"/>
    </location>
</feature>
<keyword evidence="4 7" id="KW-0812">Transmembrane</keyword>
<feature type="transmembrane region" description="Helical" evidence="7">
    <location>
        <begin position="39"/>
        <end position="60"/>
    </location>
</feature>
<feature type="transmembrane region" description="Helical" evidence="7">
    <location>
        <begin position="267"/>
        <end position="291"/>
    </location>
</feature>
<evidence type="ECO:0000256" key="1">
    <source>
        <dbReference type="ARBA" id="ARBA00004429"/>
    </source>
</evidence>
<protein>
    <submittedName>
        <fullName evidence="8">Multidrug-efflux transporter</fullName>
    </submittedName>
</protein>
<comment type="subcellular location">
    <subcellularLocation>
        <location evidence="1">Cell inner membrane</location>
        <topology evidence="1">Multi-pass membrane protein</topology>
    </subcellularLocation>
</comment>
<feature type="transmembrane region" description="Helical" evidence="7">
    <location>
        <begin position="344"/>
        <end position="364"/>
    </location>
</feature>
<evidence type="ECO:0000313" key="8">
    <source>
        <dbReference type="EMBL" id="CTQ34838.1"/>
    </source>
</evidence>
<evidence type="ECO:0000256" key="3">
    <source>
        <dbReference type="ARBA" id="ARBA00022475"/>
    </source>
</evidence>